<name>A0ABV8LDL8_9ACTN</name>
<protein>
    <recommendedName>
        <fullName evidence="3">HEAT repeat domain-containing protein</fullName>
    </recommendedName>
</protein>
<dbReference type="EMBL" id="JBHSAY010000001">
    <property type="protein sequence ID" value="MFC4128996.1"/>
    <property type="molecule type" value="Genomic_DNA"/>
</dbReference>
<dbReference type="Proteomes" id="UP001595816">
    <property type="component" value="Unassembled WGS sequence"/>
</dbReference>
<accession>A0ABV8LDL8</accession>
<evidence type="ECO:0000313" key="2">
    <source>
        <dbReference type="Proteomes" id="UP001595816"/>
    </source>
</evidence>
<evidence type="ECO:0000313" key="1">
    <source>
        <dbReference type="EMBL" id="MFC4128996.1"/>
    </source>
</evidence>
<organism evidence="1 2">
    <name type="scientific">Hamadaea flava</name>
    <dbReference type="NCBI Taxonomy" id="1742688"/>
    <lineage>
        <taxon>Bacteria</taxon>
        <taxon>Bacillati</taxon>
        <taxon>Actinomycetota</taxon>
        <taxon>Actinomycetes</taxon>
        <taxon>Micromonosporales</taxon>
        <taxon>Micromonosporaceae</taxon>
        <taxon>Hamadaea</taxon>
    </lineage>
</organism>
<sequence>MTQHPGQRSIYDFLRAQIGDGVDLEDVELPDEEHVAGRVKFAAGAWDGVISHHAGSGETVVDELFAAVEAASTGRWRARRRFERLYERAKDPDLLGAIDPLLGRIRASSIGCWRLHPVAMRLATESAHRGPVKLGIALLGLFPADLHREVLLTLGRHDEFTLYAAVALGNGQDDPAEDLWRLAQQVHGWGRINLVERLAETERRDILDWILRDGFRNTVMDEYLAYLAASRGDLLSALSGDDVDDDLIRAAGDLLMALLRGGPASDIHDYTDGAAVVRVYLNLMREHATRLQHLLIIGAIRDFVTGDQPRRGWPDGWDEATRAAFTAQCQQLVAAPMWAPMAVEALEASDETNSWLGQRACTILGISTLPTLLRQLRQQPLDPTKWFHAVEQADQDTIHQVVDLAIEALPLEQIATGPGEELGLGQQWAAHQCLDFLIQGLDKWPGTGWPLITTALASPVIRNRNLAVRALAAWPRSTWPADTESRLRQAVSVEPQHDVKERMIATLEGRPLD</sequence>
<comment type="caution">
    <text evidence="1">The sequence shown here is derived from an EMBL/GenBank/DDBJ whole genome shotgun (WGS) entry which is preliminary data.</text>
</comment>
<keyword evidence="2" id="KW-1185">Reference proteome</keyword>
<proteinExistence type="predicted"/>
<dbReference type="RefSeq" id="WP_253753986.1">
    <property type="nucleotide sequence ID" value="NZ_JAMZDZ010000001.1"/>
</dbReference>
<reference evidence="2" key="1">
    <citation type="journal article" date="2019" name="Int. J. Syst. Evol. Microbiol.">
        <title>The Global Catalogue of Microorganisms (GCM) 10K type strain sequencing project: providing services to taxonomists for standard genome sequencing and annotation.</title>
        <authorList>
            <consortium name="The Broad Institute Genomics Platform"/>
            <consortium name="The Broad Institute Genome Sequencing Center for Infectious Disease"/>
            <person name="Wu L."/>
            <person name="Ma J."/>
        </authorList>
    </citation>
    <scope>NUCLEOTIDE SEQUENCE [LARGE SCALE GENOMIC DNA]</scope>
    <source>
        <strain evidence="2">CGMCC 4.7289</strain>
    </source>
</reference>
<gene>
    <name evidence="1" type="ORF">ACFOZ4_00005</name>
</gene>
<evidence type="ECO:0008006" key="3">
    <source>
        <dbReference type="Google" id="ProtNLM"/>
    </source>
</evidence>